<sequence>MRKGPDTLRSWVRLRSVAADTRLLSNGAANMASTRHNLKENDAWR</sequence>
<comment type="caution">
    <text evidence="1">The sequence shown here is derived from an EMBL/GenBank/DDBJ whole genome shotgun (WGS) entry which is preliminary data.</text>
</comment>
<protein>
    <submittedName>
        <fullName evidence="1">Uncharacterized protein</fullName>
    </submittedName>
</protein>
<reference evidence="1 2" key="1">
    <citation type="submission" date="2019-03" db="EMBL/GenBank/DDBJ databases">
        <title>Genomic Encyclopedia of Type Strains, Phase IV (KMG-IV): sequencing the most valuable type-strain genomes for metagenomic binning, comparative biology and taxonomic classification.</title>
        <authorList>
            <person name="Goeker M."/>
        </authorList>
    </citation>
    <scope>NUCLEOTIDE SEQUENCE [LARGE SCALE GENOMIC DNA]</scope>
    <source>
        <strain evidence="1 2">DSM 45934</strain>
    </source>
</reference>
<keyword evidence="2" id="KW-1185">Reference proteome</keyword>
<proteinExistence type="predicted"/>
<organism evidence="1 2">
    <name type="scientific">Actinocrispum wychmicini</name>
    <dbReference type="NCBI Taxonomy" id="1213861"/>
    <lineage>
        <taxon>Bacteria</taxon>
        <taxon>Bacillati</taxon>
        <taxon>Actinomycetota</taxon>
        <taxon>Actinomycetes</taxon>
        <taxon>Pseudonocardiales</taxon>
        <taxon>Pseudonocardiaceae</taxon>
        <taxon>Actinocrispum</taxon>
    </lineage>
</organism>
<evidence type="ECO:0000313" key="1">
    <source>
        <dbReference type="EMBL" id="TCO56742.1"/>
    </source>
</evidence>
<dbReference type="Proteomes" id="UP000295680">
    <property type="component" value="Unassembled WGS sequence"/>
</dbReference>
<dbReference type="EMBL" id="SLWS01000006">
    <property type="protein sequence ID" value="TCO56742.1"/>
    <property type="molecule type" value="Genomic_DNA"/>
</dbReference>
<gene>
    <name evidence="1" type="ORF">EV192_106217</name>
</gene>
<accession>A0A4R2JEV0</accession>
<name>A0A4R2JEV0_9PSEU</name>
<evidence type="ECO:0000313" key="2">
    <source>
        <dbReference type="Proteomes" id="UP000295680"/>
    </source>
</evidence>
<dbReference type="AlphaFoldDB" id="A0A4R2JEV0"/>